<evidence type="ECO:0000313" key="2">
    <source>
        <dbReference type="EMBL" id="EFH83016.1"/>
    </source>
</evidence>
<dbReference type="EMBL" id="ADVG01000004">
    <property type="protein sequence ID" value="EFH83016.1"/>
    <property type="molecule type" value="Genomic_DNA"/>
</dbReference>
<name>D6U3M6_KTERA</name>
<gene>
    <name evidence="2" type="ORF">Krac_3927</name>
</gene>
<dbReference type="InParanoid" id="D6U3M6"/>
<accession>D6U3M6</accession>
<reference evidence="2 3" key="1">
    <citation type="journal article" date="2011" name="Stand. Genomic Sci.">
        <title>Non-contiguous finished genome sequence and contextual data of the filamentous soil bacterium Ktedonobacter racemifer type strain (SOSP1-21).</title>
        <authorList>
            <person name="Chang Y.J."/>
            <person name="Land M."/>
            <person name="Hauser L."/>
            <person name="Chertkov O."/>
            <person name="Del Rio T.G."/>
            <person name="Nolan M."/>
            <person name="Copeland A."/>
            <person name="Tice H."/>
            <person name="Cheng J.F."/>
            <person name="Lucas S."/>
            <person name="Han C."/>
            <person name="Goodwin L."/>
            <person name="Pitluck S."/>
            <person name="Ivanova N."/>
            <person name="Ovchinikova G."/>
            <person name="Pati A."/>
            <person name="Chen A."/>
            <person name="Palaniappan K."/>
            <person name="Mavromatis K."/>
            <person name="Liolios K."/>
            <person name="Brettin T."/>
            <person name="Fiebig A."/>
            <person name="Rohde M."/>
            <person name="Abt B."/>
            <person name="Goker M."/>
            <person name="Detter J.C."/>
            <person name="Woyke T."/>
            <person name="Bristow J."/>
            <person name="Eisen J.A."/>
            <person name="Markowitz V."/>
            <person name="Hugenholtz P."/>
            <person name="Kyrpides N.C."/>
            <person name="Klenk H.P."/>
            <person name="Lapidus A."/>
        </authorList>
    </citation>
    <scope>NUCLEOTIDE SEQUENCE [LARGE SCALE GENOMIC DNA]</scope>
    <source>
        <strain evidence="3">DSM 44963</strain>
    </source>
</reference>
<feature type="domain" description="Asparagine synthetase" evidence="1">
    <location>
        <begin position="213"/>
        <end position="567"/>
    </location>
</feature>
<evidence type="ECO:0000259" key="1">
    <source>
        <dbReference type="Pfam" id="PF00733"/>
    </source>
</evidence>
<dbReference type="InterPro" id="IPR014729">
    <property type="entry name" value="Rossmann-like_a/b/a_fold"/>
</dbReference>
<sequence>MHFTYHYTGFYGQWDGADIPSPVYWRLGEPEGSLAGASGAIQWLHPYKRKEPLPQRAEGLLCLAGLVRQPTNAPQRIVDAVTESLFPCQFHKLAGISDNAAGCFLRNDGSLYLWVGRASKDSVFFRTDSPQIRWSTNPLDLVEACDLDLWALRRCCHGDDVCIYPSLKRVEQGQLIIIRKDRSLLFHQFDQFHPATALKKRTTRMEDFLQPTRDALHQAIYPLFAEQKVGLLLSGGPGSAALLATLKQAGVNTIAYHLESPDPAGSEYHYANLVCEALDVPLVNITMDTKGSYLTQNWVFSHPYGHPWARWYDQVAQRARIDQVNLLVTGGGDDSAFGPQLTYGLHSLLTARIIWREKTRMVRGLLSTDWNVLDILRSLSPAQQLIGPSSLAGVRKEDHEMRRADFLVPIPSSQRTWDDIALKAAPCFSPQAIALEHAILQPNGIRMYNPYHQRPVQAISLALPDAYKLTPNVFPNRAPTARIVDKPILRMAFDDISPEVMWRTWPVWTQASGQQFCLQHQETLRLLLGAESRLAALGVADPARLEHVLQNRTRIRENYMTLITSSMVELFLTNAWYPQIQRGGPVWR</sequence>
<dbReference type="STRING" id="485913.Krac_3927"/>
<evidence type="ECO:0000313" key="3">
    <source>
        <dbReference type="Proteomes" id="UP000004508"/>
    </source>
</evidence>
<protein>
    <submittedName>
        <fullName evidence="2">Asparagine synthase</fullName>
    </submittedName>
</protein>
<dbReference type="RefSeq" id="WP_007921546.1">
    <property type="nucleotide sequence ID" value="NZ_ADVG01000004.1"/>
</dbReference>
<dbReference type="AlphaFoldDB" id="D6U3M6"/>
<dbReference type="eggNOG" id="ENOG5033N8W">
    <property type="taxonomic scope" value="Bacteria"/>
</dbReference>
<dbReference type="GO" id="GO:0006529">
    <property type="term" value="P:asparagine biosynthetic process"/>
    <property type="evidence" value="ECO:0007669"/>
    <property type="project" value="InterPro"/>
</dbReference>
<dbReference type="SUPFAM" id="SSF52402">
    <property type="entry name" value="Adenine nucleotide alpha hydrolases-like"/>
    <property type="match status" value="1"/>
</dbReference>
<dbReference type="Proteomes" id="UP000004508">
    <property type="component" value="Unassembled WGS sequence"/>
</dbReference>
<dbReference type="InterPro" id="IPR001962">
    <property type="entry name" value="Asn_synthase"/>
</dbReference>
<dbReference type="OrthoDB" id="3545397at2"/>
<dbReference type="Gene3D" id="3.40.50.620">
    <property type="entry name" value="HUPs"/>
    <property type="match status" value="1"/>
</dbReference>
<dbReference type="GO" id="GO:0004066">
    <property type="term" value="F:asparagine synthase (glutamine-hydrolyzing) activity"/>
    <property type="evidence" value="ECO:0007669"/>
    <property type="project" value="InterPro"/>
</dbReference>
<organism evidence="2 3">
    <name type="scientific">Ktedonobacter racemifer DSM 44963</name>
    <dbReference type="NCBI Taxonomy" id="485913"/>
    <lineage>
        <taxon>Bacteria</taxon>
        <taxon>Bacillati</taxon>
        <taxon>Chloroflexota</taxon>
        <taxon>Ktedonobacteria</taxon>
        <taxon>Ktedonobacterales</taxon>
        <taxon>Ktedonobacteraceae</taxon>
        <taxon>Ktedonobacter</taxon>
    </lineage>
</organism>
<comment type="caution">
    <text evidence="2">The sequence shown here is derived from an EMBL/GenBank/DDBJ whole genome shotgun (WGS) entry which is preliminary data.</text>
</comment>
<proteinExistence type="predicted"/>
<dbReference type="Pfam" id="PF00733">
    <property type="entry name" value="Asn_synthase"/>
    <property type="match status" value="1"/>
</dbReference>
<keyword evidence="3" id="KW-1185">Reference proteome</keyword>